<dbReference type="OrthoDB" id="10578762at2759"/>
<gene>
    <name evidence="1" type="ORF">PV07_02400</name>
</gene>
<protein>
    <submittedName>
        <fullName evidence="1">Uncharacterized protein</fullName>
    </submittedName>
</protein>
<keyword evidence="2" id="KW-1185">Reference proteome</keyword>
<reference evidence="1 2" key="1">
    <citation type="submission" date="2015-01" db="EMBL/GenBank/DDBJ databases">
        <title>The Genome Sequence of Cladophialophora immunda CBS83496.</title>
        <authorList>
            <consortium name="The Broad Institute Genomics Platform"/>
            <person name="Cuomo C."/>
            <person name="de Hoog S."/>
            <person name="Gorbushina A."/>
            <person name="Stielow B."/>
            <person name="Teixiera M."/>
            <person name="Abouelleil A."/>
            <person name="Chapman S.B."/>
            <person name="Priest M."/>
            <person name="Young S.K."/>
            <person name="Wortman J."/>
            <person name="Nusbaum C."/>
            <person name="Birren B."/>
        </authorList>
    </citation>
    <scope>NUCLEOTIDE SEQUENCE [LARGE SCALE GENOMIC DNA]</scope>
    <source>
        <strain evidence="1 2">CBS 83496</strain>
    </source>
</reference>
<dbReference type="GeneID" id="27341594"/>
<name>A0A0D2CXA8_9EURO</name>
<dbReference type="Proteomes" id="UP000054466">
    <property type="component" value="Unassembled WGS sequence"/>
</dbReference>
<evidence type="ECO:0000313" key="2">
    <source>
        <dbReference type="Proteomes" id="UP000054466"/>
    </source>
</evidence>
<accession>A0A0D2CXA8</accession>
<dbReference type="RefSeq" id="XP_016255934.1">
    <property type="nucleotide sequence ID" value="XM_016389006.1"/>
</dbReference>
<organism evidence="1 2">
    <name type="scientific">Cladophialophora immunda</name>
    <dbReference type="NCBI Taxonomy" id="569365"/>
    <lineage>
        <taxon>Eukaryota</taxon>
        <taxon>Fungi</taxon>
        <taxon>Dikarya</taxon>
        <taxon>Ascomycota</taxon>
        <taxon>Pezizomycotina</taxon>
        <taxon>Eurotiomycetes</taxon>
        <taxon>Chaetothyriomycetidae</taxon>
        <taxon>Chaetothyriales</taxon>
        <taxon>Herpotrichiellaceae</taxon>
        <taxon>Cladophialophora</taxon>
    </lineage>
</organism>
<sequence length="225" mass="24894">MLSSSEVAGSENVRARYARNPEIAEHARNIPGQSLRTEPLAKDLDKDLLLAGWGLIRYDDAKVKRDVDTDSGFLGVWAPKVDIPTDSKTKRAELDKDLLLAGWGQIRYDDAKVKRDAIESNLFGWLIAVADYDGEDANLIAKRDTLESNLFGWLISIADYSGEDTNLIAKRDAIESNLFGWLIAVADYDGEDDNLIAKRDTLESNLFGWLIGIADYDGEVAVEAA</sequence>
<proteinExistence type="predicted"/>
<dbReference type="AlphaFoldDB" id="A0A0D2CXA8"/>
<dbReference type="EMBL" id="KN847040">
    <property type="protein sequence ID" value="KIW35718.1"/>
    <property type="molecule type" value="Genomic_DNA"/>
</dbReference>
<dbReference type="VEuPathDB" id="FungiDB:PV07_02400"/>
<evidence type="ECO:0000313" key="1">
    <source>
        <dbReference type="EMBL" id="KIW35718.1"/>
    </source>
</evidence>
<dbReference type="HOGENOM" id="CLU_1229811_0_0_1"/>